<feature type="chain" id="PRO_5014190466" description="Endopolyphosphatase" evidence="14">
    <location>
        <begin position="19"/>
        <end position="640"/>
    </location>
</feature>
<dbReference type="RefSeq" id="XP_024697303.1">
    <property type="nucleotide sequence ID" value="XM_024837968.1"/>
</dbReference>
<evidence type="ECO:0000256" key="1">
    <source>
        <dbReference type="ARBA" id="ARBA00004576"/>
    </source>
</evidence>
<evidence type="ECO:0000256" key="11">
    <source>
        <dbReference type="ARBA" id="ARBA00023180"/>
    </source>
</evidence>
<dbReference type="GeneID" id="36545492"/>
<name>A0A2I1DFR0_ASPC2</name>
<dbReference type="GO" id="GO:0006798">
    <property type="term" value="P:polyphosphate catabolic process"/>
    <property type="evidence" value="ECO:0007669"/>
    <property type="project" value="TreeGrafter"/>
</dbReference>
<evidence type="ECO:0000256" key="8">
    <source>
        <dbReference type="ARBA" id="ARBA00022968"/>
    </source>
</evidence>
<dbReference type="GO" id="GO:0004309">
    <property type="term" value="F:exopolyphosphatase activity"/>
    <property type="evidence" value="ECO:0007669"/>
    <property type="project" value="TreeGrafter"/>
</dbReference>
<dbReference type="PANTHER" id="PTHR10340:SF55">
    <property type="entry name" value="ENDOPOLYPHOSPHATASE"/>
    <property type="match status" value="1"/>
</dbReference>
<dbReference type="PANTHER" id="PTHR10340">
    <property type="entry name" value="SPHINGOMYELIN PHOSPHODIESTERASE"/>
    <property type="match status" value="1"/>
</dbReference>
<feature type="compositionally biased region" description="Pro residues" evidence="13">
    <location>
        <begin position="499"/>
        <end position="510"/>
    </location>
</feature>
<dbReference type="SUPFAM" id="SSF56300">
    <property type="entry name" value="Metallo-dependent phosphatases"/>
    <property type="match status" value="1"/>
</dbReference>
<keyword evidence="17" id="KW-1185">Reference proteome</keyword>
<dbReference type="Pfam" id="PF00149">
    <property type="entry name" value="Metallophos"/>
    <property type="match status" value="1"/>
</dbReference>
<keyword evidence="9" id="KW-1133">Transmembrane helix</keyword>
<keyword evidence="7 12" id="KW-0378">Hydrolase</keyword>
<dbReference type="EC" id="3.6.1.10" evidence="3 12"/>
<organism evidence="16 17">
    <name type="scientific">Aspergillus campestris (strain IBT 28561)</name>
    <dbReference type="NCBI Taxonomy" id="1392248"/>
    <lineage>
        <taxon>Eukaryota</taxon>
        <taxon>Fungi</taxon>
        <taxon>Dikarya</taxon>
        <taxon>Ascomycota</taxon>
        <taxon>Pezizomycotina</taxon>
        <taxon>Eurotiomycetes</taxon>
        <taxon>Eurotiomycetidae</taxon>
        <taxon>Eurotiales</taxon>
        <taxon>Aspergillaceae</taxon>
        <taxon>Aspergillus</taxon>
        <taxon>Aspergillus subgen. Circumdati</taxon>
    </lineage>
</organism>
<dbReference type="AlphaFoldDB" id="A0A2I1DFR0"/>
<dbReference type="GO" id="GO:0000298">
    <property type="term" value="F:endopolyphosphatase activity"/>
    <property type="evidence" value="ECO:0007669"/>
    <property type="project" value="UniProtKB-EC"/>
</dbReference>
<feature type="domain" description="Calcineurin-like phosphoesterase" evidence="15">
    <location>
        <begin position="53"/>
        <end position="297"/>
    </location>
</feature>
<feature type="signal peptide" evidence="14">
    <location>
        <begin position="1"/>
        <end position="18"/>
    </location>
</feature>
<dbReference type="GO" id="GO:0008081">
    <property type="term" value="F:phosphoric diester hydrolase activity"/>
    <property type="evidence" value="ECO:0007669"/>
    <property type="project" value="TreeGrafter"/>
</dbReference>
<dbReference type="GO" id="GO:0000324">
    <property type="term" value="C:fungal-type vacuole"/>
    <property type="evidence" value="ECO:0007669"/>
    <property type="project" value="TreeGrafter"/>
</dbReference>
<protein>
    <recommendedName>
        <fullName evidence="4 12">Endopolyphosphatase</fullName>
        <ecNumber evidence="3 12">3.6.1.10</ecNumber>
    </recommendedName>
</protein>
<reference evidence="16" key="1">
    <citation type="submission" date="2016-12" db="EMBL/GenBank/DDBJ databases">
        <title>The genomes of Aspergillus section Nigri reveals drivers in fungal speciation.</title>
        <authorList>
            <consortium name="DOE Joint Genome Institute"/>
            <person name="Vesth T.C."/>
            <person name="Nybo J."/>
            <person name="Theobald S."/>
            <person name="Brandl J."/>
            <person name="Frisvad J.C."/>
            <person name="Nielsen K.F."/>
            <person name="Lyhne E.K."/>
            <person name="Kogle M.E."/>
            <person name="Kuo A."/>
            <person name="Riley R."/>
            <person name="Clum A."/>
            <person name="Nolan M."/>
            <person name="Lipzen A."/>
            <person name="Salamov A."/>
            <person name="Henrissat B."/>
            <person name="Wiebenga A."/>
            <person name="De vries R.P."/>
            <person name="Grigoriev I.V."/>
            <person name="Mortensen U.H."/>
            <person name="Andersen M.R."/>
            <person name="Baker S.E."/>
        </authorList>
    </citation>
    <scope>NUCLEOTIDE SEQUENCE</scope>
    <source>
        <strain evidence="16">IBT 28561</strain>
    </source>
</reference>
<feature type="region of interest" description="Disordered" evidence="13">
    <location>
        <begin position="28"/>
        <end position="47"/>
    </location>
</feature>
<feature type="compositionally biased region" description="Low complexity" evidence="13">
    <location>
        <begin position="31"/>
        <end position="46"/>
    </location>
</feature>
<dbReference type="VEuPathDB" id="FungiDB:P168DRAFT_294619"/>
<feature type="compositionally biased region" description="Acidic residues" evidence="13">
    <location>
        <begin position="471"/>
        <end position="481"/>
    </location>
</feature>
<evidence type="ECO:0000313" key="17">
    <source>
        <dbReference type="Proteomes" id="UP000234254"/>
    </source>
</evidence>
<dbReference type="InterPro" id="IPR029052">
    <property type="entry name" value="Metallo-depent_PP-like"/>
</dbReference>
<evidence type="ECO:0000259" key="15">
    <source>
        <dbReference type="Pfam" id="PF00149"/>
    </source>
</evidence>
<keyword evidence="6" id="KW-0812">Transmembrane</keyword>
<keyword evidence="10 12" id="KW-0472">Membrane</keyword>
<evidence type="ECO:0000256" key="14">
    <source>
        <dbReference type="SAM" id="SignalP"/>
    </source>
</evidence>
<comment type="caution">
    <text evidence="16">The sequence shown here is derived from an EMBL/GenBank/DDBJ whole genome shotgun (WGS) entry which is preliminary data.</text>
</comment>
<comment type="function">
    <text evidence="12">Catalyzes the hydrolysis of inorganic polyphosphate (polyP) chains of many hundreds of phosphate residues into shorter lengths.</text>
</comment>
<evidence type="ECO:0000256" key="4">
    <source>
        <dbReference type="ARBA" id="ARBA00014458"/>
    </source>
</evidence>
<evidence type="ECO:0000256" key="9">
    <source>
        <dbReference type="ARBA" id="ARBA00022989"/>
    </source>
</evidence>
<dbReference type="FunFam" id="3.60.21.10:FF:000082">
    <property type="entry name" value="Endopolyphosphatase"/>
    <property type="match status" value="1"/>
</dbReference>
<proteinExistence type="inferred from homology"/>
<gene>
    <name evidence="16" type="ORF">P168DRAFT_294619</name>
</gene>
<dbReference type="EMBL" id="MSFM01000001">
    <property type="protein sequence ID" value="PKY08709.1"/>
    <property type="molecule type" value="Genomic_DNA"/>
</dbReference>
<evidence type="ECO:0000256" key="13">
    <source>
        <dbReference type="SAM" id="MobiDB-lite"/>
    </source>
</evidence>
<evidence type="ECO:0000313" key="16">
    <source>
        <dbReference type="EMBL" id="PKY08709.1"/>
    </source>
</evidence>
<dbReference type="InterPro" id="IPR004843">
    <property type="entry name" value="Calcineurin-like_PHP"/>
</dbReference>
<comment type="subcellular location">
    <subcellularLocation>
        <location evidence="1">Vacuole membrane</location>
        <topology evidence="1">Single-pass type II membrane protein</topology>
    </subcellularLocation>
</comment>
<keyword evidence="11" id="KW-0325">Glycoprotein</keyword>
<dbReference type="Gene3D" id="3.60.21.10">
    <property type="match status" value="1"/>
</dbReference>
<evidence type="ECO:0000256" key="12">
    <source>
        <dbReference type="PIRNR" id="PIRNR027093"/>
    </source>
</evidence>
<comment type="similarity">
    <text evidence="2">Belongs to the endopolyphosphatase PPN1 family.</text>
</comment>
<accession>A0A2I1DFR0</accession>
<dbReference type="PIRSF" id="PIRSF027093">
    <property type="entry name" value="EndopolyPtase_N1"/>
    <property type="match status" value="1"/>
</dbReference>
<dbReference type="Proteomes" id="UP000234254">
    <property type="component" value="Unassembled WGS sequence"/>
</dbReference>
<dbReference type="OrthoDB" id="348678at2759"/>
<evidence type="ECO:0000256" key="3">
    <source>
        <dbReference type="ARBA" id="ARBA00012459"/>
    </source>
</evidence>
<evidence type="ECO:0000256" key="6">
    <source>
        <dbReference type="ARBA" id="ARBA00022692"/>
    </source>
</evidence>
<dbReference type="InterPro" id="IPR012358">
    <property type="entry name" value="EndopolyPtase_N1"/>
</dbReference>
<keyword evidence="5 12" id="KW-0926">Vacuole</keyword>
<feature type="region of interest" description="Disordered" evidence="13">
    <location>
        <begin position="461"/>
        <end position="512"/>
    </location>
</feature>
<evidence type="ECO:0000256" key="2">
    <source>
        <dbReference type="ARBA" id="ARBA00010399"/>
    </source>
</evidence>
<dbReference type="GO" id="GO:0005774">
    <property type="term" value="C:vacuolar membrane"/>
    <property type="evidence" value="ECO:0007669"/>
    <property type="project" value="UniProtKB-SubCell"/>
</dbReference>
<comment type="catalytic activity">
    <reaction evidence="12">
        <text>[phosphate](n+1) + n H2O = (n+1) phosphate + n H(+)</text>
        <dbReference type="Rhea" id="RHEA:22452"/>
        <dbReference type="Rhea" id="RHEA-COMP:14280"/>
        <dbReference type="ChEBI" id="CHEBI:15377"/>
        <dbReference type="ChEBI" id="CHEBI:15378"/>
        <dbReference type="ChEBI" id="CHEBI:16838"/>
        <dbReference type="ChEBI" id="CHEBI:43474"/>
        <dbReference type="EC" id="3.6.1.10"/>
    </reaction>
</comment>
<keyword evidence="8" id="KW-0735">Signal-anchor</keyword>
<sequence length="640" mass="72371">MIPNPLLAGILFFGSVFASPLSDQRPLGHEALSSSADADTANSAGSQRGLSGRFLHITDLHPDRLYKDGASTSERVSCHRGEGRAGYLGAEGTECDAPLALIDETFRWIENNLKGEIDFVIWTGDSARHDNDWKNPRTPDEVISLNKFIADKFLDTFKHPEAPRTLSIPVIPTLGNNDIMPHNILVDGPNEWTKRYLNVWTRFIPEHQRHSFVEGGWFTSEVIPNQLAVISLNTMYFFDSNSAVDGCADKSEPGYEHMEWLRVQLKILRSRGMKAILIGHVPPARTSSKQNWDESCWQKYTLWVHQYRDVIVGSAYGHMNLDHFMFQDSRKIDIVDDFGASSSEVPSEELSDRVGVQSRSDYLSSLRKDWSRMPSPPNDLSLMEDLMDDSPPGGEILSQGSKKKRKKFFKKIGGPWAERYSVSLVSPSLVPNYFPTLRVVEYNITGLEGVATWVENSSNLSHEVRSHETDDSADDDSADEGTPEKNGKKKKKKPNFKVPEPPSPSAPPGPAYSNQPLTWLSYTQYFANLTRIYDEMAEFKSSTNTTNQAMEESDETIMKNLFSFEVEYDTKDRIYKMDDLTVRSFFKLATRAADNFAASSEGAGDDDDDDTVTKKNRVWRAFLERAFVKYMSYDELYDIE</sequence>
<evidence type="ECO:0000256" key="7">
    <source>
        <dbReference type="ARBA" id="ARBA00022801"/>
    </source>
</evidence>
<evidence type="ECO:0000256" key="5">
    <source>
        <dbReference type="ARBA" id="ARBA00022554"/>
    </source>
</evidence>
<evidence type="ECO:0000256" key="10">
    <source>
        <dbReference type="ARBA" id="ARBA00023136"/>
    </source>
</evidence>
<keyword evidence="14" id="KW-0732">Signal</keyword>